<feature type="domain" description="XdhC- CoxI" evidence="1">
    <location>
        <begin position="11"/>
        <end position="69"/>
    </location>
</feature>
<dbReference type="NCBIfam" id="TIGR02964">
    <property type="entry name" value="xanthine_xdhC"/>
    <property type="match status" value="1"/>
</dbReference>
<evidence type="ECO:0000259" key="1">
    <source>
        <dbReference type="Pfam" id="PF02625"/>
    </source>
</evidence>
<accession>A0A4Y4DMN3</accession>
<dbReference type="SUPFAM" id="SSF51735">
    <property type="entry name" value="NAD(P)-binding Rossmann-fold domains"/>
    <property type="match status" value="1"/>
</dbReference>
<dbReference type="PANTHER" id="PTHR30388">
    <property type="entry name" value="ALDEHYDE OXIDOREDUCTASE MOLYBDENUM COFACTOR ASSEMBLY PROTEIN"/>
    <property type="match status" value="1"/>
</dbReference>
<feature type="domain" description="XdhC Rossmann" evidence="2">
    <location>
        <begin position="109"/>
        <end position="256"/>
    </location>
</feature>
<name>A0A4Y4DMN3_GLUUR</name>
<dbReference type="PANTHER" id="PTHR30388:SF6">
    <property type="entry name" value="XANTHINE DEHYDROGENASE SUBUNIT A-RELATED"/>
    <property type="match status" value="1"/>
</dbReference>
<dbReference type="InterPro" id="IPR036291">
    <property type="entry name" value="NAD(P)-bd_dom_sf"/>
</dbReference>
<comment type="caution">
    <text evidence="3">The sequence shown here is derived from an EMBL/GenBank/DDBJ whole genome shotgun (WGS) entry which is preliminary data.</text>
</comment>
<dbReference type="RefSeq" id="WP_141361433.1">
    <property type="nucleotide sequence ID" value="NZ_BAAAJL010000003.1"/>
</dbReference>
<dbReference type="Gene3D" id="3.40.50.720">
    <property type="entry name" value="NAD(P)-binding Rossmann-like Domain"/>
    <property type="match status" value="1"/>
</dbReference>
<evidence type="ECO:0000313" key="3">
    <source>
        <dbReference type="EMBL" id="GED04870.1"/>
    </source>
</evidence>
<organism evidence="3 4">
    <name type="scientific">Glutamicibacter uratoxydans</name>
    <name type="common">Arthrobacter uratoxydans</name>
    <dbReference type="NCBI Taxonomy" id="43667"/>
    <lineage>
        <taxon>Bacteria</taxon>
        <taxon>Bacillati</taxon>
        <taxon>Actinomycetota</taxon>
        <taxon>Actinomycetes</taxon>
        <taxon>Micrococcales</taxon>
        <taxon>Micrococcaceae</taxon>
        <taxon>Glutamicibacter</taxon>
    </lineage>
</organism>
<dbReference type="Pfam" id="PF02625">
    <property type="entry name" value="XdhC_CoxI"/>
    <property type="match status" value="1"/>
</dbReference>
<keyword evidence="4" id="KW-1185">Reference proteome</keyword>
<dbReference type="Proteomes" id="UP000316612">
    <property type="component" value="Unassembled WGS sequence"/>
</dbReference>
<dbReference type="OrthoDB" id="61481at2"/>
<proteinExistence type="predicted"/>
<dbReference type="AlphaFoldDB" id="A0A4Y4DMN3"/>
<gene>
    <name evidence="3" type="ORF">AUR04nite_04020</name>
</gene>
<dbReference type="EMBL" id="BJNY01000002">
    <property type="protein sequence ID" value="GED04870.1"/>
    <property type="molecule type" value="Genomic_DNA"/>
</dbReference>
<evidence type="ECO:0000259" key="2">
    <source>
        <dbReference type="Pfam" id="PF13478"/>
    </source>
</evidence>
<dbReference type="InterPro" id="IPR014308">
    <property type="entry name" value="Xanthine_DH_XdhC"/>
</dbReference>
<dbReference type="InterPro" id="IPR027051">
    <property type="entry name" value="XdhC_Rossmann_dom"/>
</dbReference>
<dbReference type="InterPro" id="IPR052698">
    <property type="entry name" value="MoCofactor_Util/Proc"/>
</dbReference>
<protein>
    <submittedName>
        <fullName evidence="3">Xanthine dehydrogenase accessory protein XdhC</fullName>
    </submittedName>
</protein>
<dbReference type="Pfam" id="PF13478">
    <property type="entry name" value="XdhC_C"/>
    <property type="match status" value="1"/>
</dbReference>
<reference evidence="3 4" key="1">
    <citation type="submission" date="2019-06" db="EMBL/GenBank/DDBJ databases">
        <title>Whole genome shotgun sequence of Glutamicibacter uratoxydans NBRC 15515.</title>
        <authorList>
            <person name="Hosoyama A."/>
            <person name="Uohara A."/>
            <person name="Ohji S."/>
            <person name="Ichikawa N."/>
        </authorList>
    </citation>
    <scope>NUCLEOTIDE SEQUENCE [LARGE SCALE GENOMIC DNA]</scope>
    <source>
        <strain evidence="3 4">NBRC 15515</strain>
    </source>
</reference>
<evidence type="ECO:0000313" key="4">
    <source>
        <dbReference type="Proteomes" id="UP000316612"/>
    </source>
</evidence>
<dbReference type="InterPro" id="IPR003777">
    <property type="entry name" value="XdhC_CoxI"/>
</dbReference>
<sequence>MSWLDELLRLRAAGLPSVMVTVSAVRGHAPREAGAKMVVSEESVSHTIGGGNLEMVAIERARQMLREGAVKPEVLSLRLNDKERSRYGRQCCGGEVSILLEPMPAPPVVAIFGMGHVGQELARILARQDIELYVSDSRPEQIESLDFLQPAQARIHPVPALLGEELIGTLPAGAHVLVMTHDHSEDFHLCDAALGREDLGSIGLIGSSAKWRRFEKNLSAMGHAPESVARINCPIGIPELGGKHPATIAVSVAAQLLQQFSVKAAAREANAGQAAVS</sequence>